<organism evidence="1">
    <name type="scientific">Synechococcus phage QB2</name>
    <dbReference type="NCBI Taxonomy" id="3159453"/>
    <lineage>
        <taxon>Viruses</taxon>
        <taxon>Duplodnaviria</taxon>
        <taxon>Heunggongvirae</taxon>
        <taxon>Uroviricota</taxon>
        <taxon>Caudoviricetes</taxon>
        <taxon>Pantevenvirales</taxon>
        <taxon>Kyanoviridae</taxon>
    </lineage>
</organism>
<name>A0AAU8EJU7_9CAUD</name>
<reference evidence="1" key="1">
    <citation type="submission" date="2024-05" db="EMBL/GenBank/DDBJ databases">
        <authorList>
            <person name="Su C."/>
        </authorList>
    </citation>
    <scope>NUCLEOTIDE SEQUENCE</scope>
</reference>
<evidence type="ECO:0000313" key="1">
    <source>
        <dbReference type="EMBL" id="XCH00423.1"/>
    </source>
</evidence>
<dbReference type="EMBL" id="PP861117">
    <property type="protein sequence ID" value="XCH00423.1"/>
    <property type="molecule type" value="Genomic_DNA"/>
</dbReference>
<protein>
    <submittedName>
        <fullName evidence="1">Uncharacterized protein</fullName>
    </submittedName>
</protein>
<sequence length="76" mass="8653">MPTYPVINKVTGEKKELSMTMKEYETWRGENPDWDKDWNAGVGGVTYGTPKQSDGFKEVMSKVQKAHPKANLSRFT</sequence>
<proteinExistence type="predicted"/>
<accession>A0AAU8EJU7</accession>